<dbReference type="PANTHER" id="PTHR31827:SF1">
    <property type="entry name" value="EMB|CAB89363.1"/>
    <property type="match status" value="1"/>
</dbReference>
<evidence type="ECO:0000313" key="3">
    <source>
        <dbReference type="Proteomes" id="UP000332933"/>
    </source>
</evidence>
<dbReference type="AlphaFoldDB" id="A0A485KR31"/>
<name>A0A485KR31_9STRA</name>
<evidence type="ECO:0000313" key="1">
    <source>
        <dbReference type="EMBL" id="KAF0698894.1"/>
    </source>
</evidence>
<protein>
    <submittedName>
        <fullName evidence="2">Aste57867_10518 protein</fullName>
    </submittedName>
</protein>
<dbReference type="OrthoDB" id="70100at2759"/>
<dbReference type="Proteomes" id="UP000332933">
    <property type="component" value="Unassembled WGS sequence"/>
</dbReference>
<keyword evidence="3" id="KW-1185">Reference proteome</keyword>
<evidence type="ECO:0000313" key="2">
    <source>
        <dbReference type="EMBL" id="VFT87391.1"/>
    </source>
</evidence>
<organism evidence="2 3">
    <name type="scientific">Aphanomyces stellatus</name>
    <dbReference type="NCBI Taxonomy" id="120398"/>
    <lineage>
        <taxon>Eukaryota</taxon>
        <taxon>Sar</taxon>
        <taxon>Stramenopiles</taxon>
        <taxon>Oomycota</taxon>
        <taxon>Saprolegniomycetes</taxon>
        <taxon>Saprolegniales</taxon>
        <taxon>Verrucalvaceae</taxon>
        <taxon>Aphanomyces</taxon>
    </lineage>
</organism>
<accession>A0A485KR31</accession>
<dbReference type="EMBL" id="CAADRA010005234">
    <property type="protein sequence ID" value="VFT87391.1"/>
    <property type="molecule type" value="Genomic_DNA"/>
</dbReference>
<gene>
    <name evidence="2" type="primary">Aste57867_10518</name>
    <name evidence="1" type="ORF">As57867_010478</name>
    <name evidence="2" type="ORF">ASTE57867_10518</name>
</gene>
<dbReference type="EMBL" id="VJMH01005213">
    <property type="protein sequence ID" value="KAF0698894.1"/>
    <property type="molecule type" value="Genomic_DNA"/>
</dbReference>
<reference evidence="2 3" key="1">
    <citation type="submission" date="2019-03" db="EMBL/GenBank/DDBJ databases">
        <authorList>
            <person name="Gaulin E."/>
            <person name="Dumas B."/>
        </authorList>
    </citation>
    <scope>NUCLEOTIDE SEQUENCE [LARGE SCALE GENOMIC DNA]</scope>
    <source>
        <strain evidence="2">CBS 568.67</strain>
    </source>
</reference>
<reference evidence="1" key="2">
    <citation type="submission" date="2019-06" db="EMBL/GenBank/DDBJ databases">
        <title>Genomics analysis of Aphanomyces spp. identifies a new class of oomycete effector associated with host adaptation.</title>
        <authorList>
            <person name="Gaulin E."/>
        </authorList>
    </citation>
    <scope>NUCLEOTIDE SEQUENCE</scope>
    <source>
        <strain evidence="1">CBS 578.67</strain>
    </source>
</reference>
<sequence length="145" mass="15339">MTAVLFCTEVDCTRFAKVGGRCLHHEKLLVAAIAAKASQSIHSLLAVPVTSPRKTTNKNSRQCKATGCTSYARRHGKCSRHGGSLTCFVDGCVTPAQIDGLCRAHGGKRRCSISGCRGAARQHGLCHSHGARSAFLAASLVFNTT</sequence>
<dbReference type="PANTHER" id="PTHR31827">
    <property type="entry name" value="EMB|CAB89363.1"/>
    <property type="match status" value="1"/>
</dbReference>
<proteinExistence type="predicted"/>